<feature type="compositionally biased region" description="Acidic residues" evidence="1">
    <location>
        <begin position="66"/>
        <end position="98"/>
    </location>
</feature>
<proteinExistence type="predicted"/>
<evidence type="ECO:0000313" key="3">
    <source>
        <dbReference type="Proteomes" id="UP000541444"/>
    </source>
</evidence>
<dbReference type="AlphaFoldDB" id="A0A7J7MTR6"/>
<gene>
    <name evidence="2" type="ORF">GIB67_014996</name>
</gene>
<dbReference type="EMBL" id="JACGCM010001237">
    <property type="protein sequence ID" value="KAF6158202.1"/>
    <property type="molecule type" value="Genomic_DNA"/>
</dbReference>
<sequence>MDSEEEKMYGEGCSSPKATRYITSDEEEEKDDVSGGADNDSDESESDTELEEKEDPELDGDKKDGSDEDEGSDDDGDDGWEAGDEDEGNDNDDDDDGGDMAGWYEIQDLHVAEALPQMVALSEVYMQKYEKQQWRSRIKFRGLGTICYPFP</sequence>
<reference evidence="2 3" key="1">
    <citation type="journal article" date="2020" name="IScience">
        <title>Genome Sequencing of the Endangered Kingdonia uniflora (Circaeasteraceae, Ranunculales) Reveals Potential Mechanisms of Evolutionary Specialization.</title>
        <authorList>
            <person name="Sun Y."/>
            <person name="Deng T."/>
            <person name="Zhang A."/>
            <person name="Moore M.J."/>
            <person name="Landis J.B."/>
            <person name="Lin N."/>
            <person name="Zhang H."/>
            <person name="Zhang X."/>
            <person name="Huang J."/>
            <person name="Zhang X."/>
            <person name="Sun H."/>
            <person name="Wang H."/>
        </authorList>
    </citation>
    <scope>NUCLEOTIDE SEQUENCE [LARGE SCALE GENOMIC DNA]</scope>
    <source>
        <strain evidence="2">TB1705</strain>
        <tissue evidence="2">Leaf</tissue>
    </source>
</reference>
<dbReference type="Proteomes" id="UP000541444">
    <property type="component" value="Unassembled WGS sequence"/>
</dbReference>
<name>A0A7J7MTR6_9MAGN</name>
<feature type="compositionally biased region" description="Acidic residues" evidence="1">
    <location>
        <begin position="39"/>
        <end position="58"/>
    </location>
</feature>
<organism evidence="2 3">
    <name type="scientific">Kingdonia uniflora</name>
    <dbReference type="NCBI Taxonomy" id="39325"/>
    <lineage>
        <taxon>Eukaryota</taxon>
        <taxon>Viridiplantae</taxon>
        <taxon>Streptophyta</taxon>
        <taxon>Embryophyta</taxon>
        <taxon>Tracheophyta</taxon>
        <taxon>Spermatophyta</taxon>
        <taxon>Magnoliopsida</taxon>
        <taxon>Ranunculales</taxon>
        <taxon>Circaeasteraceae</taxon>
        <taxon>Kingdonia</taxon>
    </lineage>
</organism>
<accession>A0A7J7MTR6</accession>
<protein>
    <submittedName>
        <fullName evidence="2">Uncharacterized protein</fullName>
    </submittedName>
</protein>
<evidence type="ECO:0000313" key="2">
    <source>
        <dbReference type="EMBL" id="KAF6158202.1"/>
    </source>
</evidence>
<evidence type="ECO:0000256" key="1">
    <source>
        <dbReference type="SAM" id="MobiDB-lite"/>
    </source>
</evidence>
<keyword evidence="3" id="KW-1185">Reference proteome</keyword>
<comment type="caution">
    <text evidence="2">The sequence shown here is derived from an EMBL/GenBank/DDBJ whole genome shotgun (WGS) entry which is preliminary data.</text>
</comment>
<feature type="region of interest" description="Disordered" evidence="1">
    <location>
        <begin position="1"/>
        <end position="104"/>
    </location>
</feature>